<evidence type="ECO:0000313" key="3">
    <source>
        <dbReference type="Proteomes" id="UP000179627"/>
    </source>
</evidence>
<dbReference type="Proteomes" id="UP000179627">
    <property type="component" value="Unassembled WGS sequence"/>
</dbReference>
<proteinExistence type="predicted"/>
<evidence type="ECO:0000313" key="2">
    <source>
        <dbReference type="EMBL" id="OHV36499.1"/>
    </source>
</evidence>
<dbReference type="AlphaFoldDB" id="A0A1S1QSG1"/>
<name>A0A1S1QSG1_9ACTN</name>
<dbReference type="EMBL" id="MBLM01000116">
    <property type="protein sequence ID" value="OHV36499.1"/>
    <property type="molecule type" value="Genomic_DNA"/>
</dbReference>
<feature type="region of interest" description="Disordered" evidence="1">
    <location>
        <begin position="1"/>
        <end position="56"/>
    </location>
</feature>
<evidence type="ECO:0000256" key="1">
    <source>
        <dbReference type="SAM" id="MobiDB-lite"/>
    </source>
</evidence>
<gene>
    <name evidence="2" type="ORF">CC117_17610</name>
</gene>
<keyword evidence="3" id="KW-1185">Reference proteome</keyword>
<organism evidence="2 3">
    <name type="scientific">Parafrankia colletiae</name>
    <dbReference type="NCBI Taxonomy" id="573497"/>
    <lineage>
        <taxon>Bacteria</taxon>
        <taxon>Bacillati</taxon>
        <taxon>Actinomycetota</taxon>
        <taxon>Actinomycetes</taxon>
        <taxon>Frankiales</taxon>
        <taxon>Frankiaceae</taxon>
        <taxon>Parafrankia</taxon>
    </lineage>
</organism>
<reference evidence="3" key="1">
    <citation type="submission" date="2016-07" db="EMBL/GenBank/DDBJ databases">
        <title>Sequence Frankia sp. strain CcI1.17.</title>
        <authorList>
            <person name="Ghodhbane-Gtari F."/>
            <person name="Swanson E."/>
            <person name="Gueddou A."/>
            <person name="Morris K."/>
            <person name="Hezbri K."/>
            <person name="Ktari A."/>
            <person name="Nouioui I."/>
            <person name="Abebe-Akele F."/>
            <person name="Simpson S."/>
            <person name="Thomas K."/>
            <person name="Gtari M."/>
            <person name="Tisa L.S."/>
            <person name="Hurst S."/>
        </authorList>
    </citation>
    <scope>NUCLEOTIDE SEQUENCE [LARGE SCALE GENOMIC DNA]</scope>
    <source>
        <strain evidence="3">Cc1.17</strain>
    </source>
</reference>
<comment type="caution">
    <text evidence="2">The sequence shown here is derived from an EMBL/GenBank/DDBJ whole genome shotgun (WGS) entry which is preliminary data.</text>
</comment>
<accession>A0A1S1QSG1</accession>
<dbReference type="RefSeq" id="WP_071084778.1">
    <property type="nucleotide sequence ID" value="NZ_MBLM01000116.1"/>
</dbReference>
<feature type="compositionally biased region" description="Basic and acidic residues" evidence="1">
    <location>
        <begin position="26"/>
        <end position="42"/>
    </location>
</feature>
<protein>
    <submittedName>
        <fullName evidence="2">General stress protein CsbD</fullName>
    </submittedName>
</protein>
<dbReference type="OrthoDB" id="2143260at2"/>
<sequence>MSMVDKARNALQRFTGRSRRTAGRVSGDREMEARGAAEKIGGDLKQAGENLKNTRR</sequence>